<dbReference type="InterPro" id="IPR001173">
    <property type="entry name" value="Glyco_trans_2-like"/>
</dbReference>
<protein>
    <submittedName>
        <fullName evidence="4">Glycosyltransferase</fullName>
    </submittedName>
</protein>
<dbReference type="GO" id="GO:0016758">
    <property type="term" value="F:hexosyltransferase activity"/>
    <property type="evidence" value="ECO:0007669"/>
    <property type="project" value="UniProtKB-ARBA"/>
</dbReference>
<dbReference type="KEGG" id="cmaq:H0S70_13365"/>
<dbReference type="Pfam" id="PF00535">
    <property type="entry name" value="Glycos_transf_2"/>
    <property type="match status" value="1"/>
</dbReference>
<keyword evidence="5" id="KW-1185">Reference proteome</keyword>
<organism evidence="4 5">
    <name type="scientific">Chryseobacterium manosquense</name>
    <dbReference type="NCBI Taxonomy" id="2754694"/>
    <lineage>
        <taxon>Bacteria</taxon>
        <taxon>Pseudomonadati</taxon>
        <taxon>Bacteroidota</taxon>
        <taxon>Flavobacteriia</taxon>
        <taxon>Flavobacteriales</taxon>
        <taxon>Weeksellaceae</taxon>
        <taxon>Chryseobacterium group</taxon>
        <taxon>Chryseobacterium</taxon>
    </lineage>
</organism>
<dbReference type="InterPro" id="IPR029044">
    <property type="entry name" value="Nucleotide-diphossugar_trans"/>
</dbReference>
<accession>A0A7H1DWD5</accession>
<evidence type="ECO:0000256" key="2">
    <source>
        <dbReference type="ARBA" id="ARBA00022679"/>
    </source>
</evidence>
<sequence>MNETDLISIICPVYKTEKFLKQCINSVLNQTYKNFELIMVSDASPDASVDIIKSFQKNDQRIKILVNKKNLGLSHTRFEGLKLATGKFVMHLDSDDWLPHNALEVLHHKITEEKADLVYGAITRVVDKYGLIKNRRKNNYSHFNLLSPIVQPVLFDEYYISYFGVNKLLVSMCAKLYRKSTIDMVDLQPTTMTMGEDLLYNLNLHPHLKKIAFVPETVYYYYRFGGMTSKQNPTFLEDIKKQYYIKKEKIKEYHYNAALPYIKYELANCFYSFFLNQLLIDGIDRTTVEKNIVAELRDSVYKDLSDVDNAKAKAIYSKNSGEISDSIWKEYQNVKKKYQIKKFINRLLS</sequence>
<keyword evidence="2 4" id="KW-0808">Transferase</keyword>
<evidence type="ECO:0000256" key="1">
    <source>
        <dbReference type="ARBA" id="ARBA00022676"/>
    </source>
</evidence>
<dbReference type="Gene3D" id="3.90.550.10">
    <property type="entry name" value="Spore Coat Polysaccharide Biosynthesis Protein SpsA, Chain A"/>
    <property type="match status" value="1"/>
</dbReference>
<gene>
    <name evidence="4" type="ORF">H0S70_13365</name>
</gene>
<reference evidence="4 5" key="1">
    <citation type="submission" date="2020-07" db="EMBL/GenBank/DDBJ databases">
        <title>Complete genome and description of Chryseobacterium manosquense strain Marseille-Q2069 sp. nov.</title>
        <authorList>
            <person name="Boxberger M."/>
        </authorList>
    </citation>
    <scope>NUCLEOTIDE SEQUENCE [LARGE SCALE GENOMIC DNA]</scope>
    <source>
        <strain evidence="4 5">Marseille-Q2069</strain>
    </source>
</reference>
<evidence type="ECO:0000313" key="4">
    <source>
        <dbReference type="EMBL" id="QNS41293.1"/>
    </source>
</evidence>
<proteinExistence type="predicted"/>
<dbReference type="EMBL" id="CP060203">
    <property type="protein sequence ID" value="QNS41293.1"/>
    <property type="molecule type" value="Genomic_DNA"/>
</dbReference>
<evidence type="ECO:0000259" key="3">
    <source>
        <dbReference type="Pfam" id="PF00535"/>
    </source>
</evidence>
<dbReference type="PANTHER" id="PTHR22916">
    <property type="entry name" value="GLYCOSYLTRANSFERASE"/>
    <property type="match status" value="1"/>
</dbReference>
<dbReference type="SUPFAM" id="SSF53448">
    <property type="entry name" value="Nucleotide-diphospho-sugar transferases"/>
    <property type="match status" value="1"/>
</dbReference>
<evidence type="ECO:0000313" key="5">
    <source>
        <dbReference type="Proteomes" id="UP000516438"/>
    </source>
</evidence>
<dbReference type="RefSeq" id="WP_188321140.1">
    <property type="nucleotide sequence ID" value="NZ_CP060203.1"/>
</dbReference>
<feature type="domain" description="Glycosyltransferase 2-like" evidence="3">
    <location>
        <begin position="8"/>
        <end position="153"/>
    </location>
</feature>
<dbReference type="AlphaFoldDB" id="A0A7H1DWD5"/>
<keyword evidence="1" id="KW-0328">Glycosyltransferase</keyword>
<name>A0A7H1DWD5_9FLAO</name>
<dbReference type="Proteomes" id="UP000516438">
    <property type="component" value="Chromosome"/>
</dbReference>
<dbReference type="PANTHER" id="PTHR22916:SF51">
    <property type="entry name" value="GLYCOSYLTRANSFERASE EPSH-RELATED"/>
    <property type="match status" value="1"/>
</dbReference>